<dbReference type="PANTHER" id="PTHR30373:SF2">
    <property type="entry name" value="UPF0603 PROTEIN YGCG"/>
    <property type="match status" value="1"/>
</dbReference>
<feature type="compositionally biased region" description="Low complexity" evidence="1">
    <location>
        <begin position="268"/>
        <end position="280"/>
    </location>
</feature>
<evidence type="ECO:0000256" key="2">
    <source>
        <dbReference type="SAM" id="Phobius"/>
    </source>
</evidence>
<feature type="compositionally biased region" description="Gly residues" evidence="1">
    <location>
        <begin position="281"/>
        <end position="297"/>
    </location>
</feature>
<dbReference type="PANTHER" id="PTHR30373">
    <property type="entry name" value="UPF0603 PROTEIN YGCG"/>
    <property type="match status" value="1"/>
</dbReference>
<dbReference type="Gene3D" id="3.10.310.50">
    <property type="match status" value="1"/>
</dbReference>
<evidence type="ECO:0000256" key="1">
    <source>
        <dbReference type="SAM" id="MobiDB-lite"/>
    </source>
</evidence>
<protein>
    <submittedName>
        <fullName evidence="4">YgcG family protein</fullName>
    </submittedName>
</protein>
<dbReference type="RefSeq" id="WP_135621864.1">
    <property type="nucleotide sequence ID" value="NZ_RQGD01000010.1"/>
</dbReference>
<dbReference type="Proteomes" id="UP000297693">
    <property type="component" value="Unassembled WGS sequence"/>
</dbReference>
<feature type="transmembrane region" description="Helical" evidence="2">
    <location>
        <begin position="180"/>
        <end position="205"/>
    </location>
</feature>
<evidence type="ECO:0000313" key="4">
    <source>
        <dbReference type="EMBL" id="TGL62189.1"/>
    </source>
</evidence>
<keyword evidence="5" id="KW-1185">Reference proteome</keyword>
<sequence>MIKFSKLLSLLYFLILTNLTAIPIPELSRRVTDAANILSPETVSRIESQLKAHEDATSNQIAVLTIPSLEGESIEEAAVAVFEKWKLGQKSKSNGVLLIVAPNDRKMRIEVGYGLEGALTDLQASHIIKKVIRPKFKAGDMDGGIEEGVQAIIDTIKGEYKPELTDVDTTTTSSGEKGSLFYFLPALLFAVGGLFLSGFVGMILLAMSFNFFKAGFLALLPFLFVNFATFAVVIGLFILKFTLLRSTFEGGSSGGGGGFFGGFGGGSSSDSWSSSDSSDSWGGGGGDSGGGGSSGDW</sequence>
<keyword evidence="2" id="KW-0472">Membrane</keyword>
<organism evidence="4 5">
    <name type="scientific">Leptospira ognonensis</name>
    <dbReference type="NCBI Taxonomy" id="2484945"/>
    <lineage>
        <taxon>Bacteria</taxon>
        <taxon>Pseudomonadati</taxon>
        <taxon>Spirochaetota</taxon>
        <taxon>Spirochaetia</taxon>
        <taxon>Leptospirales</taxon>
        <taxon>Leptospiraceae</taxon>
        <taxon>Leptospira</taxon>
    </lineage>
</organism>
<proteinExistence type="predicted"/>
<accession>A0A4R9K7A1</accession>
<dbReference type="OrthoDB" id="9810918at2"/>
<reference evidence="4" key="1">
    <citation type="journal article" date="2019" name="PLoS Negl. Trop. Dis.">
        <title>Revisiting the worldwide diversity of Leptospira species in the environment.</title>
        <authorList>
            <person name="Vincent A.T."/>
            <person name="Schiettekatte O."/>
            <person name="Bourhy P."/>
            <person name="Veyrier F.J."/>
            <person name="Picardeau M."/>
        </authorList>
    </citation>
    <scope>NUCLEOTIDE SEQUENCE [LARGE SCALE GENOMIC DNA]</scope>
    <source>
        <strain evidence="4">201702476</strain>
    </source>
</reference>
<feature type="transmembrane region" description="Helical" evidence="2">
    <location>
        <begin position="217"/>
        <end position="239"/>
    </location>
</feature>
<dbReference type="AlphaFoldDB" id="A0A4R9K7A1"/>
<comment type="caution">
    <text evidence="4">The sequence shown here is derived from an EMBL/GenBank/DDBJ whole genome shotgun (WGS) entry which is preliminary data.</text>
</comment>
<gene>
    <name evidence="4" type="ORF">EHQ58_03005</name>
</gene>
<keyword evidence="2" id="KW-1133">Transmembrane helix</keyword>
<dbReference type="InterPro" id="IPR007621">
    <property type="entry name" value="TPM_dom"/>
</dbReference>
<feature type="domain" description="TPM" evidence="3">
    <location>
        <begin position="31"/>
        <end position="154"/>
    </location>
</feature>
<feature type="region of interest" description="Disordered" evidence="1">
    <location>
        <begin position="266"/>
        <end position="297"/>
    </location>
</feature>
<dbReference type="Pfam" id="PF04536">
    <property type="entry name" value="TPM_phosphatase"/>
    <property type="match status" value="1"/>
</dbReference>
<evidence type="ECO:0000259" key="3">
    <source>
        <dbReference type="Pfam" id="PF04536"/>
    </source>
</evidence>
<evidence type="ECO:0000313" key="5">
    <source>
        <dbReference type="Proteomes" id="UP000297693"/>
    </source>
</evidence>
<keyword evidence="2" id="KW-0812">Transmembrane</keyword>
<dbReference type="EMBL" id="RQGD01000010">
    <property type="protein sequence ID" value="TGL62189.1"/>
    <property type="molecule type" value="Genomic_DNA"/>
</dbReference>
<name>A0A4R9K7A1_9LEPT</name>